<accession>A0AAE3KKZ5</accession>
<evidence type="ECO:0000313" key="3">
    <source>
        <dbReference type="Proteomes" id="UP001206128"/>
    </source>
</evidence>
<dbReference type="Proteomes" id="UP001206128">
    <property type="component" value="Unassembled WGS sequence"/>
</dbReference>
<evidence type="ECO:0000259" key="1">
    <source>
        <dbReference type="Pfam" id="PF07045"/>
    </source>
</evidence>
<feature type="domain" description="DUF1330" evidence="1">
    <location>
        <begin position="2"/>
        <end position="96"/>
    </location>
</feature>
<proteinExistence type="predicted"/>
<name>A0AAE3KKZ5_9PSEU</name>
<gene>
    <name evidence="2" type="ORF">LX83_002827</name>
</gene>
<dbReference type="InterPro" id="IPR010753">
    <property type="entry name" value="DUF1330"/>
</dbReference>
<keyword evidence="3" id="KW-1185">Reference proteome</keyword>
<sequence>MTAYVIAHLQQGEPHPEVFEYMERVQGTFAPFGGRFIVHGGATPHVWEGTWTGDLVMVAFPDMAAARAWYDSPAYQEIKPLRTRHLPGSLILLDGVGPDYDAAATAAAMRARHAAAAADR</sequence>
<protein>
    <submittedName>
        <fullName evidence="2">Uncharacterized conserved protein, DUF1330 family</fullName>
    </submittedName>
</protein>
<dbReference type="Pfam" id="PF07045">
    <property type="entry name" value="DUF1330"/>
    <property type="match status" value="1"/>
</dbReference>
<dbReference type="AlphaFoldDB" id="A0AAE3KKZ5"/>
<evidence type="ECO:0000313" key="2">
    <source>
        <dbReference type="EMBL" id="MCP2165968.1"/>
    </source>
</evidence>
<dbReference type="InterPro" id="IPR011008">
    <property type="entry name" value="Dimeric_a/b-barrel"/>
</dbReference>
<dbReference type="EMBL" id="JAMTCK010000006">
    <property type="protein sequence ID" value="MCP2165968.1"/>
    <property type="molecule type" value="Genomic_DNA"/>
</dbReference>
<dbReference type="PANTHER" id="PTHR41521:SF4">
    <property type="entry name" value="BLR0684 PROTEIN"/>
    <property type="match status" value="1"/>
</dbReference>
<organism evidence="2 3">
    <name type="scientific">Goodfellowiella coeruleoviolacea</name>
    <dbReference type="NCBI Taxonomy" id="334858"/>
    <lineage>
        <taxon>Bacteria</taxon>
        <taxon>Bacillati</taxon>
        <taxon>Actinomycetota</taxon>
        <taxon>Actinomycetes</taxon>
        <taxon>Pseudonocardiales</taxon>
        <taxon>Pseudonocardiaceae</taxon>
        <taxon>Goodfellowiella</taxon>
    </lineage>
</organism>
<dbReference type="SUPFAM" id="SSF54909">
    <property type="entry name" value="Dimeric alpha+beta barrel"/>
    <property type="match status" value="1"/>
</dbReference>
<comment type="caution">
    <text evidence="2">The sequence shown here is derived from an EMBL/GenBank/DDBJ whole genome shotgun (WGS) entry which is preliminary data.</text>
</comment>
<dbReference type="PANTHER" id="PTHR41521">
    <property type="match status" value="1"/>
</dbReference>
<dbReference type="Gene3D" id="3.30.70.100">
    <property type="match status" value="1"/>
</dbReference>
<reference evidence="2" key="1">
    <citation type="submission" date="2022-06" db="EMBL/GenBank/DDBJ databases">
        <title>Genomic Encyclopedia of Archaeal and Bacterial Type Strains, Phase II (KMG-II): from individual species to whole genera.</title>
        <authorList>
            <person name="Goeker M."/>
        </authorList>
    </citation>
    <scope>NUCLEOTIDE SEQUENCE</scope>
    <source>
        <strain evidence="2">DSM 43935</strain>
    </source>
</reference>
<dbReference type="RefSeq" id="WP_253771381.1">
    <property type="nucleotide sequence ID" value="NZ_JAMTCK010000006.1"/>
</dbReference>